<feature type="compositionally biased region" description="Low complexity" evidence="9">
    <location>
        <begin position="470"/>
        <end position="480"/>
    </location>
</feature>
<feature type="compositionally biased region" description="Polar residues" evidence="9">
    <location>
        <begin position="565"/>
        <end position="574"/>
    </location>
</feature>
<feature type="region of interest" description="Disordered" evidence="9">
    <location>
        <begin position="364"/>
        <end position="510"/>
    </location>
</feature>
<evidence type="ECO:0000256" key="3">
    <source>
        <dbReference type="ARBA" id="ARBA00022741"/>
    </source>
</evidence>
<feature type="compositionally biased region" description="Basic residues" evidence="9">
    <location>
        <begin position="784"/>
        <end position="793"/>
    </location>
</feature>
<proteinExistence type="inferred from homology"/>
<dbReference type="GO" id="GO:0016887">
    <property type="term" value="F:ATP hydrolysis activity"/>
    <property type="evidence" value="ECO:0007669"/>
    <property type="project" value="InterPro"/>
</dbReference>
<feature type="compositionally biased region" description="Basic residues" evidence="9">
    <location>
        <begin position="575"/>
        <end position="584"/>
    </location>
</feature>
<dbReference type="Gene3D" id="1.20.120.850">
    <property type="entry name" value="SWI2/SNF2 ATPases, N-terminal domain"/>
    <property type="match status" value="1"/>
</dbReference>
<dbReference type="SMART" id="SM00490">
    <property type="entry name" value="HELICc"/>
    <property type="match status" value="1"/>
</dbReference>
<dbReference type="GO" id="GO:0005634">
    <property type="term" value="C:nucleus"/>
    <property type="evidence" value="ECO:0007669"/>
    <property type="project" value="UniProtKB-SubCell"/>
</dbReference>
<dbReference type="SMART" id="SM00487">
    <property type="entry name" value="DEXDc"/>
    <property type="match status" value="1"/>
</dbReference>
<dbReference type="PANTHER" id="PTHR45797:SF3">
    <property type="entry name" value="TRANSCRIPTIONAL REGULATOR ATRX HOMOLOG"/>
    <property type="match status" value="1"/>
</dbReference>
<sequence>MSANASVEALENVLENISKTKQLIEKSTVLHDSLKSISFDCAKDEIDSVEETKSIIDELSKNIAEYHKYFYTFYDAWKNEQKSSTGKDILGENGELICSKSPDIIDDSFNDKDDSVTKSVSSTTEEISADVAVPGSAKTTIAESNGVKQNNLNIHRKVENENKKDTDCDGNRLVESESHNKFDSDKTTNKQPRQYTTEIIQNIDKLQDKHNDKEFSPISGDHDSNNKKDKEGSDKISGNVDEIISDINIARPVSLNESWELNNLEADEENFCGSVNCGTTENNEGLDKESNTDLDPLTIENNGNTNDLKDKNLVEPDTVVPKEEYTFKIKCVDINKLLEVGPDYDDTESVEQTHINTSIVVISDSENESSSKKAEKKNRKLNAMLPHLGKEITLTRVKTSKKVKNSNDSDSNDDQTCSTGNSKVQIPNKNSEGNSRQILRSMDHPKMNPENVNPTRTLRRRSANNTSIASSLSENSTTRSNESEGEILQDRKKSKQKRRKKSCGNYSSNLNDKKFLQKTYVPLKRIPAEKLKENYEKILLKGEIEKLTNMENLKRSRRRDSKSSASTESDNAQTTKRHCSKKSKNNSSEKVSSSEESDVTMHTDSLKVSDALEDQLKTPEQLNVEEVLLEALLNNIESDDNKSIPSSYSEDKNNDQDGETRKNQSEENPDKVNTKDADKNLNSKDDINHPKDALDRESDSTKKKWRKDKLLTENITESDSDETFANFSKKRELVKEKDRLKKKRGTYVLESSDSDSSKAGRENSPDKTTSASESEKGEEETKDKKKASRRRIRKIQDSSDEEEEASKSTRKHIRKVWARGSLAETTIAAEKEEKERKARIAEKQKKYNLIFEANNLEKATVDKVVLDFNEKTEKELLKVDSRIVKYLKPHQARGIQFMWDTCFESLERANETKGSGCILAHCMGLGKTLQVIALTHTLITKEETGIRKVLIVCPLSTVLNWTAEFKKWLPGEDEVEVFELVSFKLNSERMYQVEEWNRLGGALVLGYDMFRNLTNPTNKRLNKKMRNTFNSSLVDPGPDLVICDEGHLLKNEKTSTSIAMNRVRTLRRIVLTGTPLQNNLKEYFCMVQFVKPNLLGTYKEYLNRFVNPITNGQYTDSTPHDINIMRKRSHVLHKLLDGVVQRKDYSVLAPFLPPKYEFVLFVSLTKLQIKLYEHYMREKSGQKDAGRGKSYLFVDFNEFQRICTHPRVLLDKSNNVKKNKDKFDILDDESEGSLKDFIDDEDIEKSTSSSSSSSSNSESDSEGSRKKNNTTNKRRATRATATTFEVSDDEKNEEEAETDPSEWWRQYCKDEDLDDIHHSGKLSLLFEILKQCEVIGDKVLIFSQSLYSLSVIEYFLNKIDEATQKLDGGSFCGFTGSWSLGLDYFRLDGSSSCDNRSAWCKTFNDPENTRARVFLISTRAGGLGINLVGANRVIVFDVSWNPSHDTQSIYRVYRFGQIKPSYIYRFVTLGTMEMKIYERQVTKQAISKRVIDEQQIDRHYNQSDLAELYKFEPVPEEERPTPLVPKDVLLGELLQVDKKIYKYHEHQSLLENKIDEVLDEEERKAAWEEFENEKKARSSSGYIAGYPVQTLMVAIQNIVRKENPNLPPTLIMQATNDMFNKLEEEITSGEAHKPILFQAVRELQALQVEQQQKYYEMLEQQRAMLQQFHQQQLLSQQMNR</sequence>
<comment type="subcellular location">
    <subcellularLocation>
        <location evidence="1">Nucleus</location>
    </subcellularLocation>
</comment>
<evidence type="ECO:0000256" key="5">
    <source>
        <dbReference type="ARBA" id="ARBA00022806"/>
    </source>
</evidence>
<feature type="region of interest" description="Disordered" evidence="9">
    <location>
        <begin position="151"/>
        <end position="237"/>
    </location>
</feature>
<dbReference type="InterPro" id="IPR027417">
    <property type="entry name" value="P-loop_NTPase"/>
</dbReference>
<feature type="region of interest" description="Disordered" evidence="9">
    <location>
        <begin position="638"/>
        <end position="811"/>
    </location>
</feature>
<keyword evidence="6" id="KW-0067">ATP-binding</keyword>
<keyword evidence="3" id="KW-0547">Nucleotide-binding</keyword>
<dbReference type="SUPFAM" id="SSF52540">
    <property type="entry name" value="P-loop containing nucleoside triphosphate hydrolases"/>
    <property type="match status" value="2"/>
</dbReference>
<feature type="compositionally biased region" description="Low complexity" evidence="9">
    <location>
        <begin position="1246"/>
        <end position="1258"/>
    </location>
</feature>
<dbReference type="PROSITE" id="PS51194">
    <property type="entry name" value="HELICASE_CTER"/>
    <property type="match status" value="1"/>
</dbReference>
<dbReference type="CDD" id="cd18793">
    <property type="entry name" value="SF2_C_SNF"/>
    <property type="match status" value="1"/>
</dbReference>
<dbReference type="InterPro" id="IPR044574">
    <property type="entry name" value="ARIP4-like"/>
</dbReference>
<feature type="compositionally biased region" description="Polar residues" evidence="9">
    <location>
        <begin position="415"/>
        <end position="438"/>
    </location>
</feature>
<dbReference type="PROSITE" id="PS51192">
    <property type="entry name" value="HELICASE_ATP_BIND_1"/>
    <property type="match status" value="1"/>
</dbReference>
<keyword evidence="5 12" id="KW-0347">Helicase</keyword>
<keyword evidence="13" id="KW-1185">Reference proteome</keyword>
<feature type="compositionally biased region" description="Basic and acidic residues" evidence="9">
    <location>
        <begin position="156"/>
        <end position="188"/>
    </location>
</feature>
<feature type="region of interest" description="Disordered" evidence="9">
    <location>
        <begin position="282"/>
        <end position="310"/>
    </location>
</feature>
<keyword evidence="7" id="KW-0238">DNA-binding</keyword>
<evidence type="ECO:0000256" key="4">
    <source>
        <dbReference type="ARBA" id="ARBA00022801"/>
    </source>
</evidence>
<reference evidence="12 13" key="1">
    <citation type="submission" date="2015-09" db="EMBL/GenBank/DDBJ databases">
        <title>Draft genome of the scarab beetle Oryctes borbonicus.</title>
        <authorList>
            <person name="Meyer J.M."/>
            <person name="Markov G.V."/>
            <person name="Baskaran P."/>
            <person name="Herrmann M."/>
            <person name="Sommer R.J."/>
            <person name="Roedelsperger C."/>
        </authorList>
    </citation>
    <scope>NUCLEOTIDE SEQUENCE [LARGE SCALE GENOMIC DNA]</scope>
    <source>
        <strain evidence="12">OB123</strain>
        <tissue evidence="12">Whole animal</tissue>
    </source>
</reference>
<feature type="region of interest" description="Disordered" evidence="9">
    <location>
        <begin position="1237"/>
        <end position="1301"/>
    </location>
</feature>
<feature type="compositionally biased region" description="Polar residues" evidence="9">
    <location>
        <begin position="189"/>
        <end position="200"/>
    </location>
</feature>
<dbReference type="InterPro" id="IPR000330">
    <property type="entry name" value="SNF2_N"/>
</dbReference>
<feature type="compositionally biased region" description="Basic and acidic residues" evidence="9">
    <location>
        <begin position="205"/>
        <end position="234"/>
    </location>
</feature>
<feature type="compositionally biased region" description="Basic residues" evidence="9">
    <location>
        <begin position="1266"/>
        <end position="1277"/>
    </location>
</feature>
<dbReference type="Pfam" id="PF00176">
    <property type="entry name" value="SNF2-rel_dom"/>
    <property type="match status" value="1"/>
</dbReference>
<dbReference type="Proteomes" id="UP000051574">
    <property type="component" value="Unassembled WGS sequence"/>
</dbReference>
<evidence type="ECO:0000313" key="12">
    <source>
        <dbReference type="EMBL" id="KRT83926.1"/>
    </source>
</evidence>
<comment type="similarity">
    <text evidence="2">Belongs to the SNF2/RAD54 helicase family.</text>
</comment>
<dbReference type="GO" id="GO:0004386">
    <property type="term" value="F:helicase activity"/>
    <property type="evidence" value="ECO:0007669"/>
    <property type="project" value="UniProtKB-KW"/>
</dbReference>
<dbReference type="InterPro" id="IPR014001">
    <property type="entry name" value="Helicase_ATP-bd"/>
</dbReference>
<feature type="compositionally biased region" description="Basic and acidic residues" evidence="9">
    <location>
        <begin position="755"/>
        <end position="765"/>
    </location>
</feature>
<dbReference type="EMBL" id="LJIG01003014">
    <property type="protein sequence ID" value="KRT83926.1"/>
    <property type="molecule type" value="Genomic_DNA"/>
</dbReference>
<feature type="domain" description="Helicase C-terminal" evidence="11">
    <location>
        <begin position="1327"/>
        <end position="1504"/>
    </location>
</feature>
<dbReference type="GO" id="GO:0005524">
    <property type="term" value="F:ATP binding"/>
    <property type="evidence" value="ECO:0007669"/>
    <property type="project" value="UniProtKB-KW"/>
</dbReference>
<evidence type="ECO:0000256" key="1">
    <source>
        <dbReference type="ARBA" id="ARBA00004123"/>
    </source>
</evidence>
<feature type="compositionally biased region" description="Basic and acidic residues" evidence="9">
    <location>
        <begin position="649"/>
        <end position="702"/>
    </location>
</feature>
<evidence type="ECO:0000259" key="10">
    <source>
        <dbReference type="PROSITE" id="PS51192"/>
    </source>
</evidence>
<feature type="compositionally biased region" description="Basic and acidic residues" evidence="9">
    <location>
        <begin position="729"/>
        <end position="739"/>
    </location>
</feature>
<evidence type="ECO:0000256" key="7">
    <source>
        <dbReference type="ARBA" id="ARBA00023125"/>
    </source>
</evidence>
<feature type="domain" description="Helicase ATP-binding" evidence="10">
    <location>
        <begin position="908"/>
        <end position="1093"/>
    </location>
</feature>
<protein>
    <submittedName>
        <fullName evidence="12">Helicase</fullName>
    </submittedName>
</protein>
<evidence type="ECO:0000259" key="11">
    <source>
        <dbReference type="PROSITE" id="PS51194"/>
    </source>
</evidence>
<comment type="caution">
    <text evidence="12">The sequence shown here is derived from an EMBL/GenBank/DDBJ whole genome shotgun (WGS) entry which is preliminary data.</text>
</comment>
<dbReference type="OrthoDB" id="9900844at2759"/>
<evidence type="ECO:0000313" key="13">
    <source>
        <dbReference type="Proteomes" id="UP000051574"/>
    </source>
</evidence>
<name>A0A0T6B9F2_9SCAR</name>
<dbReference type="GO" id="GO:0003677">
    <property type="term" value="F:DNA binding"/>
    <property type="evidence" value="ECO:0007669"/>
    <property type="project" value="UniProtKB-KW"/>
</dbReference>
<feature type="compositionally biased region" description="Basic and acidic residues" evidence="9">
    <location>
        <begin position="773"/>
        <end position="783"/>
    </location>
</feature>
<feature type="compositionally biased region" description="Acidic residues" evidence="9">
    <location>
        <begin position="1286"/>
        <end position="1300"/>
    </location>
</feature>
<keyword evidence="4" id="KW-0378">Hydrolase</keyword>
<organism evidence="12 13">
    <name type="scientific">Oryctes borbonicus</name>
    <dbReference type="NCBI Taxonomy" id="1629725"/>
    <lineage>
        <taxon>Eukaryota</taxon>
        <taxon>Metazoa</taxon>
        <taxon>Ecdysozoa</taxon>
        <taxon>Arthropoda</taxon>
        <taxon>Hexapoda</taxon>
        <taxon>Insecta</taxon>
        <taxon>Pterygota</taxon>
        <taxon>Neoptera</taxon>
        <taxon>Endopterygota</taxon>
        <taxon>Coleoptera</taxon>
        <taxon>Polyphaga</taxon>
        <taxon>Scarabaeiformia</taxon>
        <taxon>Scarabaeidae</taxon>
        <taxon>Dynastinae</taxon>
        <taxon>Oryctes</taxon>
    </lineage>
</organism>
<dbReference type="Pfam" id="PF00271">
    <property type="entry name" value="Helicase_C"/>
    <property type="match status" value="1"/>
</dbReference>
<evidence type="ECO:0000256" key="2">
    <source>
        <dbReference type="ARBA" id="ARBA00007025"/>
    </source>
</evidence>
<dbReference type="Gene3D" id="3.40.50.300">
    <property type="entry name" value="P-loop containing nucleotide triphosphate hydrolases"/>
    <property type="match status" value="2"/>
</dbReference>
<dbReference type="InterPro" id="IPR049730">
    <property type="entry name" value="SNF2/RAD54-like_C"/>
</dbReference>
<evidence type="ECO:0000256" key="8">
    <source>
        <dbReference type="ARBA" id="ARBA00023242"/>
    </source>
</evidence>
<dbReference type="Gene3D" id="3.40.50.10810">
    <property type="entry name" value="Tandem AAA-ATPase domain"/>
    <property type="match status" value="1"/>
</dbReference>
<evidence type="ECO:0000256" key="6">
    <source>
        <dbReference type="ARBA" id="ARBA00022840"/>
    </source>
</evidence>
<keyword evidence="8" id="KW-0539">Nucleus</keyword>
<dbReference type="InterPro" id="IPR038718">
    <property type="entry name" value="SNF2-like_sf"/>
</dbReference>
<feature type="compositionally biased region" description="Basic residues" evidence="9">
    <location>
        <begin position="492"/>
        <end position="502"/>
    </location>
</feature>
<dbReference type="PANTHER" id="PTHR45797">
    <property type="entry name" value="RAD54-LIKE"/>
    <property type="match status" value="1"/>
</dbReference>
<gene>
    <name evidence="12" type="ORF">AMK59_2202</name>
</gene>
<evidence type="ECO:0000256" key="9">
    <source>
        <dbReference type="SAM" id="MobiDB-lite"/>
    </source>
</evidence>
<accession>A0A0T6B9F2</accession>
<feature type="region of interest" description="Disordered" evidence="9">
    <location>
        <begin position="550"/>
        <end position="602"/>
    </location>
</feature>
<dbReference type="InterPro" id="IPR001650">
    <property type="entry name" value="Helicase_C-like"/>
</dbReference>